<dbReference type="InterPro" id="IPR036010">
    <property type="entry name" value="2Fe-2S_ferredoxin-like_sf"/>
</dbReference>
<protein>
    <recommendedName>
        <fullName evidence="4">(2Fe-2S)-binding protein</fullName>
    </recommendedName>
</protein>
<dbReference type="GO" id="GO:0016491">
    <property type="term" value="F:oxidoreductase activity"/>
    <property type="evidence" value="ECO:0007669"/>
    <property type="project" value="UniProtKB-KW"/>
</dbReference>
<dbReference type="EMBL" id="BMEV01000074">
    <property type="protein sequence ID" value="GFZ87480.1"/>
    <property type="molecule type" value="Genomic_DNA"/>
</dbReference>
<name>A0A8J2TT99_9BACI</name>
<keyword evidence="3" id="KW-1185">Reference proteome</keyword>
<evidence type="ECO:0008006" key="4">
    <source>
        <dbReference type="Google" id="ProtNLM"/>
    </source>
</evidence>
<dbReference type="InterPro" id="IPR042204">
    <property type="entry name" value="2Fe-2S-bd_N"/>
</dbReference>
<accession>A0A8J2TT99</accession>
<dbReference type="GO" id="GO:0051536">
    <property type="term" value="F:iron-sulfur cluster binding"/>
    <property type="evidence" value="ECO:0007669"/>
    <property type="project" value="InterPro"/>
</dbReference>
<dbReference type="AlphaFoldDB" id="A0A8J2TT99"/>
<reference evidence="2" key="1">
    <citation type="journal article" date="2014" name="Int. J. Syst. Evol. Microbiol.">
        <title>Complete genome sequence of Corynebacterium casei LMG S-19264T (=DSM 44701T), isolated from a smear-ripened cheese.</title>
        <authorList>
            <consortium name="US DOE Joint Genome Institute (JGI-PGF)"/>
            <person name="Walter F."/>
            <person name="Albersmeier A."/>
            <person name="Kalinowski J."/>
            <person name="Ruckert C."/>
        </authorList>
    </citation>
    <scope>NUCLEOTIDE SEQUENCE</scope>
    <source>
        <strain evidence="2">CGMCC 1.12360</strain>
    </source>
</reference>
<proteinExistence type="predicted"/>
<dbReference type="Pfam" id="PF13510">
    <property type="entry name" value="Fer2_4"/>
    <property type="match status" value="1"/>
</dbReference>
<sequence length="107" mass="12157">MEIKQHPILEKTLQDDIYFYFNDKKMKAKKGQTVAGALMANGILEFGRSRKLNQARGLYCGVGRCMSCYVTINNQYHIISCTTLLEEGMKVYSNNSDPKVGRDVIEN</sequence>
<dbReference type="Proteomes" id="UP000602050">
    <property type="component" value="Unassembled WGS sequence"/>
</dbReference>
<dbReference type="SUPFAM" id="SSF54292">
    <property type="entry name" value="2Fe-2S ferredoxin-like"/>
    <property type="match status" value="1"/>
</dbReference>
<evidence type="ECO:0000256" key="1">
    <source>
        <dbReference type="ARBA" id="ARBA00023002"/>
    </source>
</evidence>
<evidence type="ECO:0000313" key="2">
    <source>
        <dbReference type="EMBL" id="GFZ87480.1"/>
    </source>
</evidence>
<comment type="caution">
    <text evidence="2">The sequence shown here is derived from an EMBL/GenBank/DDBJ whole genome shotgun (WGS) entry which is preliminary data.</text>
</comment>
<keyword evidence="1" id="KW-0560">Oxidoreductase</keyword>
<reference evidence="2" key="2">
    <citation type="submission" date="2020-09" db="EMBL/GenBank/DDBJ databases">
        <authorList>
            <person name="Sun Q."/>
            <person name="Zhou Y."/>
        </authorList>
    </citation>
    <scope>NUCLEOTIDE SEQUENCE</scope>
    <source>
        <strain evidence="2">CGMCC 1.12360</strain>
    </source>
</reference>
<organism evidence="2 3">
    <name type="scientific">Compostibacillus humi</name>
    <dbReference type="NCBI Taxonomy" id="1245525"/>
    <lineage>
        <taxon>Bacteria</taxon>
        <taxon>Bacillati</taxon>
        <taxon>Bacillota</taxon>
        <taxon>Bacilli</taxon>
        <taxon>Bacillales</taxon>
        <taxon>Bacillaceae</taxon>
        <taxon>Compostibacillus</taxon>
    </lineage>
</organism>
<gene>
    <name evidence="2" type="ORF">GCM10010978_29150</name>
</gene>
<dbReference type="RefSeq" id="WP_188393152.1">
    <property type="nucleotide sequence ID" value="NZ_BMEV01000074.1"/>
</dbReference>
<evidence type="ECO:0000313" key="3">
    <source>
        <dbReference type="Proteomes" id="UP000602050"/>
    </source>
</evidence>
<dbReference type="Gene3D" id="3.10.20.440">
    <property type="entry name" value="2Fe-2S iron-sulphur cluster binding domain, sarcosine oxidase, alpha subunit, N-terminal domain"/>
    <property type="match status" value="1"/>
</dbReference>